<feature type="transmembrane region" description="Helical" evidence="6">
    <location>
        <begin position="166"/>
        <end position="186"/>
    </location>
</feature>
<comment type="subcellular location">
    <subcellularLocation>
        <location evidence="1">Cell membrane</location>
        <topology evidence="1">Multi-pass membrane protein</topology>
    </subcellularLocation>
</comment>
<evidence type="ECO:0000256" key="5">
    <source>
        <dbReference type="ARBA" id="ARBA00023136"/>
    </source>
</evidence>
<feature type="transmembrane region" description="Helical" evidence="6">
    <location>
        <begin position="392"/>
        <end position="411"/>
    </location>
</feature>
<dbReference type="InterPro" id="IPR011701">
    <property type="entry name" value="MFS"/>
</dbReference>
<reference evidence="8 9" key="1">
    <citation type="submission" date="2019-05" db="EMBL/GenBank/DDBJ databases">
        <title>The metagenome of a microbial culture collection derived from dairy environment covers the genomic content of the human microbiome.</title>
        <authorList>
            <person name="Roder T."/>
            <person name="Wuthrich D."/>
            <person name="Sattari Z."/>
            <person name="Von Ah U."/>
            <person name="Bar C."/>
            <person name="Ronchi F."/>
            <person name="Macpherson A.J."/>
            <person name="Ganal-Vonarburg S.C."/>
            <person name="Bruggmann R."/>
            <person name="Vergeres G."/>
        </authorList>
    </citation>
    <scope>NUCLEOTIDE SEQUENCE [LARGE SCALE GENOMIC DNA]</scope>
    <source>
        <strain evidence="8 9">FAM 18815</strain>
    </source>
</reference>
<protein>
    <submittedName>
        <fullName evidence="8">Multidrug efflux MFS transporter</fullName>
    </submittedName>
</protein>
<keyword evidence="3 6" id="KW-0812">Transmembrane</keyword>
<dbReference type="PROSITE" id="PS50850">
    <property type="entry name" value="MFS"/>
    <property type="match status" value="1"/>
</dbReference>
<feature type="transmembrane region" description="Helical" evidence="6">
    <location>
        <begin position="262"/>
        <end position="287"/>
    </location>
</feature>
<keyword evidence="5 6" id="KW-0472">Membrane</keyword>
<sequence>MNLSKKQHFWFITTLLIGTFTMSISQSSLSTAYPTFMHYFNLPASTISWLTTGFMLIMSVVMPLSPWMLNNLSFKKMYLSLLTIFIVGTFIIIFSKTFILMMIGRLMEGFAVGVLFPTYQSVILQVTPLEERGTTMGTVGLVMGSALAVGPILSGVILQIFNWQSIFIFFNILLILVALLASKTIVNPIITKKSNLDVISVIFSMGIIGLLYFINEIAKQGFTSFLIIVLLVSIVMLGLFIRRQFKLSEPLLHLEIMKTINFDLGVALTALSYMSLITVTIVMPLYFQQILNLSPFWSGLALVPAAALLSWLNRRSGRLADRIGFKPVVLIGILIFIVGWSLMILNVMAQNLLLAILATMVVEAGNAFVMMPATTLAANSLPDPLIPHGSSIIATIRQVLGSTAVVIATVILGKNNFIGVFIFFLLLELLALVFAFKIKEHHPSNG</sequence>
<accession>A0A5R9BUT2</accession>
<feature type="domain" description="Major facilitator superfamily (MFS) profile" evidence="7">
    <location>
        <begin position="11"/>
        <end position="443"/>
    </location>
</feature>
<dbReference type="SUPFAM" id="SSF103473">
    <property type="entry name" value="MFS general substrate transporter"/>
    <property type="match status" value="1"/>
</dbReference>
<feature type="transmembrane region" description="Helical" evidence="6">
    <location>
        <begin position="324"/>
        <end position="345"/>
    </location>
</feature>
<evidence type="ECO:0000256" key="3">
    <source>
        <dbReference type="ARBA" id="ARBA00022692"/>
    </source>
</evidence>
<proteinExistence type="predicted"/>
<keyword evidence="4 6" id="KW-1133">Transmembrane helix</keyword>
<evidence type="ECO:0000256" key="4">
    <source>
        <dbReference type="ARBA" id="ARBA00022989"/>
    </source>
</evidence>
<feature type="transmembrane region" description="Helical" evidence="6">
    <location>
        <begin position="109"/>
        <end position="127"/>
    </location>
</feature>
<dbReference type="RefSeq" id="WP_138474712.1">
    <property type="nucleotide sequence ID" value="NZ_VBTH01000016.1"/>
</dbReference>
<dbReference type="InterPro" id="IPR020846">
    <property type="entry name" value="MFS_dom"/>
</dbReference>
<dbReference type="PANTHER" id="PTHR42718">
    <property type="entry name" value="MAJOR FACILITATOR SUPERFAMILY MULTIDRUG TRANSPORTER MFSC"/>
    <property type="match status" value="1"/>
</dbReference>
<feature type="transmembrane region" description="Helical" evidence="6">
    <location>
        <begin position="48"/>
        <end position="69"/>
    </location>
</feature>
<dbReference type="PANTHER" id="PTHR42718:SF9">
    <property type="entry name" value="MAJOR FACILITATOR SUPERFAMILY MULTIDRUG TRANSPORTER MFSC"/>
    <property type="match status" value="1"/>
</dbReference>
<comment type="caution">
    <text evidence="8">The sequence shown here is derived from an EMBL/GenBank/DDBJ whole genome shotgun (WGS) entry which is preliminary data.</text>
</comment>
<feature type="transmembrane region" description="Helical" evidence="6">
    <location>
        <begin position="221"/>
        <end position="241"/>
    </location>
</feature>
<dbReference type="OrthoDB" id="9816041at2"/>
<dbReference type="Gene3D" id="1.20.1250.20">
    <property type="entry name" value="MFS general substrate transporter like domains"/>
    <property type="match status" value="2"/>
</dbReference>
<dbReference type="InterPro" id="IPR036259">
    <property type="entry name" value="MFS_trans_sf"/>
</dbReference>
<dbReference type="AlphaFoldDB" id="A0A5R9BUT2"/>
<keyword evidence="2" id="KW-0813">Transport</keyword>
<feature type="transmembrane region" description="Helical" evidence="6">
    <location>
        <begin position="81"/>
        <end position="103"/>
    </location>
</feature>
<evidence type="ECO:0000313" key="9">
    <source>
        <dbReference type="Proteomes" id="UP000305541"/>
    </source>
</evidence>
<evidence type="ECO:0000256" key="6">
    <source>
        <dbReference type="SAM" id="Phobius"/>
    </source>
</evidence>
<evidence type="ECO:0000313" key="8">
    <source>
        <dbReference type="EMBL" id="TLQ03692.1"/>
    </source>
</evidence>
<dbReference type="EMBL" id="VBTH01000016">
    <property type="protein sequence ID" value="TLQ03692.1"/>
    <property type="molecule type" value="Genomic_DNA"/>
</dbReference>
<organism evidence="8 9">
    <name type="scientific">Pediococcus stilesii</name>
    <dbReference type="NCBI Taxonomy" id="331679"/>
    <lineage>
        <taxon>Bacteria</taxon>
        <taxon>Bacillati</taxon>
        <taxon>Bacillota</taxon>
        <taxon>Bacilli</taxon>
        <taxon>Lactobacillales</taxon>
        <taxon>Lactobacillaceae</taxon>
        <taxon>Pediococcus</taxon>
    </lineage>
</organism>
<feature type="transmembrane region" description="Helical" evidence="6">
    <location>
        <begin position="198"/>
        <end position="215"/>
    </location>
</feature>
<gene>
    <name evidence="8" type="ORF">FEZ51_08330</name>
</gene>
<evidence type="ECO:0000259" key="7">
    <source>
        <dbReference type="PROSITE" id="PS50850"/>
    </source>
</evidence>
<dbReference type="Pfam" id="PF07690">
    <property type="entry name" value="MFS_1"/>
    <property type="match status" value="1"/>
</dbReference>
<feature type="transmembrane region" description="Helical" evidence="6">
    <location>
        <begin position="293"/>
        <end position="312"/>
    </location>
</feature>
<feature type="transmembrane region" description="Helical" evidence="6">
    <location>
        <begin position="139"/>
        <end position="160"/>
    </location>
</feature>
<feature type="transmembrane region" description="Helical" evidence="6">
    <location>
        <begin position="417"/>
        <end position="436"/>
    </location>
</feature>
<evidence type="ECO:0000256" key="2">
    <source>
        <dbReference type="ARBA" id="ARBA00022448"/>
    </source>
</evidence>
<dbReference type="Proteomes" id="UP000305541">
    <property type="component" value="Unassembled WGS sequence"/>
</dbReference>
<feature type="transmembrane region" description="Helical" evidence="6">
    <location>
        <begin position="351"/>
        <end position="371"/>
    </location>
</feature>
<dbReference type="GO" id="GO:0022857">
    <property type="term" value="F:transmembrane transporter activity"/>
    <property type="evidence" value="ECO:0007669"/>
    <property type="project" value="InterPro"/>
</dbReference>
<name>A0A5R9BUT2_9LACO</name>
<evidence type="ECO:0000256" key="1">
    <source>
        <dbReference type="ARBA" id="ARBA00004651"/>
    </source>
</evidence>
<dbReference type="GO" id="GO:0005886">
    <property type="term" value="C:plasma membrane"/>
    <property type="evidence" value="ECO:0007669"/>
    <property type="project" value="UniProtKB-SubCell"/>
</dbReference>